<evidence type="ECO:0000256" key="3">
    <source>
        <dbReference type="ARBA" id="ARBA00023163"/>
    </source>
</evidence>
<keyword evidence="6" id="KW-1185">Reference proteome</keyword>
<dbReference type="Pfam" id="PF00392">
    <property type="entry name" value="GntR"/>
    <property type="match status" value="1"/>
</dbReference>
<dbReference type="AlphaFoldDB" id="A0A934TLB0"/>
<protein>
    <recommendedName>
        <fullName evidence="4">HTH gntR-type domain-containing protein</fullName>
    </recommendedName>
</protein>
<dbReference type="Gene3D" id="1.20.120.530">
    <property type="entry name" value="GntR ligand-binding domain-like"/>
    <property type="match status" value="1"/>
</dbReference>
<dbReference type="GO" id="GO:0003700">
    <property type="term" value="F:DNA-binding transcription factor activity"/>
    <property type="evidence" value="ECO:0007669"/>
    <property type="project" value="InterPro"/>
</dbReference>
<dbReference type="PANTHER" id="PTHR43537:SF50">
    <property type="entry name" value="TRANSCRIPTIONAL REGULATORY PROTEIN"/>
    <property type="match status" value="1"/>
</dbReference>
<keyword evidence="2" id="KW-0238">DNA-binding</keyword>
<name>A0A934TLB0_9RHOB</name>
<dbReference type="InterPro" id="IPR011711">
    <property type="entry name" value="GntR_C"/>
</dbReference>
<dbReference type="PROSITE" id="PS50949">
    <property type="entry name" value="HTH_GNTR"/>
    <property type="match status" value="1"/>
</dbReference>
<dbReference type="SUPFAM" id="SSF48008">
    <property type="entry name" value="GntR ligand-binding domain-like"/>
    <property type="match status" value="1"/>
</dbReference>
<reference evidence="5" key="1">
    <citation type="submission" date="2017-05" db="EMBL/GenBank/DDBJ databases">
        <authorList>
            <person name="Imhoff J.F."/>
            <person name="Rahn T."/>
            <person name="Kuenzel S."/>
            <person name="Neulinger S.C."/>
        </authorList>
    </citation>
    <scope>NUCLEOTIDE SEQUENCE</scope>
    <source>
        <strain evidence="5">LMG 28126</strain>
    </source>
</reference>
<dbReference type="SUPFAM" id="SSF46785">
    <property type="entry name" value="Winged helix' DNA-binding domain"/>
    <property type="match status" value="1"/>
</dbReference>
<accession>A0A934TLB0</accession>
<evidence type="ECO:0000256" key="2">
    <source>
        <dbReference type="ARBA" id="ARBA00023125"/>
    </source>
</evidence>
<keyword evidence="3" id="KW-0804">Transcription</keyword>
<evidence type="ECO:0000313" key="6">
    <source>
        <dbReference type="Proteomes" id="UP000706333"/>
    </source>
</evidence>
<organism evidence="5 6">
    <name type="scientific">Rhodobaculum claviforme</name>
    <dbReference type="NCBI Taxonomy" id="1549854"/>
    <lineage>
        <taxon>Bacteria</taxon>
        <taxon>Pseudomonadati</taxon>
        <taxon>Pseudomonadota</taxon>
        <taxon>Alphaproteobacteria</taxon>
        <taxon>Rhodobacterales</taxon>
        <taxon>Paracoccaceae</taxon>
        <taxon>Rhodobaculum</taxon>
    </lineage>
</organism>
<dbReference type="RefSeq" id="WP_201157312.1">
    <property type="nucleotide sequence ID" value="NZ_NHSD01000258.1"/>
</dbReference>
<evidence type="ECO:0000259" key="4">
    <source>
        <dbReference type="PROSITE" id="PS50949"/>
    </source>
</evidence>
<reference evidence="5" key="2">
    <citation type="journal article" date="2020" name="Microorganisms">
        <title>Osmotic Adaptation and Compatible Solute Biosynthesis of Phototrophic Bacteria as Revealed from Genome Analyses.</title>
        <authorList>
            <person name="Imhoff J.F."/>
            <person name="Rahn T."/>
            <person name="Kunzel S."/>
            <person name="Keller A."/>
            <person name="Neulinger S.C."/>
        </authorList>
    </citation>
    <scope>NUCLEOTIDE SEQUENCE</scope>
    <source>
        <strain evidence="5">LMG 28126</strain>
    </source>
</reference>
<dbReference type="InterPro" id="IPR036388">
    <property type="entry name" value="WH-like_DNA-bd_sf"/>
</dbReference>
<dbReference type="InterPro" id="IPR036390">
    <property type="entry name" value="WH_DNA-bd_sf"/>
</dbReference>
<proteinExistence type="predicted"/>
<comment type="caution">
    <text evidence="5">The sequence shown here is derived from an EMBL/GenBank/DDBJ whole genome shotgun (WGS) entry which is preliminary data.</text>
</comment>
<dbReference type="Proteomes" id="UP000706333">
    <property type="component" value="Unassembled WGS sequence"/>
</dbReference>
<evidence type="ECO:0000256" key="1">
    <source>
        <dbReference type="ARBA" id="ARBA00023015"/>
    </source>
</evidence>
<dbReference type="Gene3D" id="1.10.10.10">
    <property type="entry name" value="Winged helix-like DNA-binding domain superfamily/Winged helix DNA-binding domain"/>
    <property type="match status" value="1"/>
</dbReference>
<dbReference type="EMBL" id="NHSD01000258">
    <property type="protein sequence ID" value="MBK5927551.1"/>
    <property type="molecule type" value="Genomic_DNA"/>
</dbReference>
<dbReference type="InterPro" id="IPR008920">
    <property type="entry name" value="TF_FadR/GntR_C"/>
</dbReference>
<sequence length="212" mass="22863">MTAHTLHDRLVAGIRELILRGELTDGARIPEAALCTRFTVSRTPLREALKALASEGLVTLRPNRGAVVAPLDAPGLAQVFEAKEALERFIGLHAATRADADDLAALEGLHADLAAARDAGTYSEVNAAFHDRLAAAARNAPVQQMYAALQVQVRRARHAINHDPRRMQASLAEHEGIMAALRIRAPLDLAERLARHNAATARAFLAQFDGRA</sequence>
<dbReference type="CDD" id="cd07377">
    <property type="entry name" value="WHTH_GntR"/>
    <property type="match status" value="1"/>
</dbReference>
<gene>
    <name evidence="5" type="ORF">CCR87_09470</name>
</gene>
<dbReference type="PANTHER" id="PTHR43537">
    <property type="entry name" value="TRANSCRIPTIONAL REGULATOR, GNTR FAMILY"/>
    <property type="match status" value="1"/>
</dbReference>
<keyword evidence="1" id="KW-0805">Transcription regulation</keyword>
<dbReference type="Pfam" id="PF07729">
    <property type="entry name" value="FCD"/>
    <property type="match status" value="1"/>
</dbReference>
<evidence type="ECO:0000313" key="5">
    <source>
        <dbReference type="EMBL" id="MBK5927551.1"/>
    </source>
</evidence>
<dbReference type="PRINTS" id="PR00035">
    <property type="entry name" value="HTHGNTR"/>
</dbReference>
<dbReference type="SMART" id="SM00895">
    <property type="entry name" value="FCD"/>
    <property type="match status" value="1"/>
</dbReference>
<dbReference type="InterPro" id="IPR000524">
    <property type="entry name" value="Tscrpt_reg_HTH_GntR"/>
</dbReference>
<feature type="domain" description="HTH gntR-type" evidence="4">
    <location>
        <begin position="4"/>
        <end position="71"/>
    </location>
</feature>
<dbReference type="SMART" id="SM00345">
    <property type="entry name" value="HTH_GNTR"/>
    <property type="match status" value="1"/>
</dbReference>
<dbReference type="GO" id="GO:0003677">
    <property type="term" value="F:DNA binding"/>
    <property type="evidence" value="ECO:0007669"/>
    <property type="project" value="UniProtKB-KW"/>
</dbReference>